<organism evidence="8 9">
    <name type="scientific">Picrophilus torridus (strain ATCC 700027 / DSM 9790 / JCM 10055 / NBRC 100828 / KAW 2/3)</name>
    <dbReference type="NCBI Taxonomy" id="1122961"/>
    <lineage>
        <taxon>Archaea</taxon>
        <taxon>Methanobacteriati</taxon>
        <taxon>Thermoplasmatota</taxon>
        <taxon>Thermoplasmata</taxon>
        <taxon>Thermoplasmatales</taxon>
        <taxon>Picrophilaceae</taxon>
        <taxon>Picrophilus</taxon>
    </lineage>
</organism>
<gene>
    <name evidence="8" type="ORF">SAMN02745355_0854</name>
</gene>
<proteinExistence type="inferred from homology"/>
<dbReference type="InterPro" id="IPR001133">
    <property type="entry name" value="NADH_UbQ_OxRdtase_chain4L/K"/>
</dbReference>
<dbReference type="GO" id="GO:0030964">
    <property type="term" value="C:NADH dehydrogenase complex"/>
    <property type="evidence" value="ECO:0007669"/>
    <property type="project" value="TreeGrafter"/>
</dbReference>
<comment type="similarity">
    <text evidence="2">Belongs to the complex I subunit 4L family.</text>
</comment>
<evidence type="ECO:0000256" key="4">
    <source>
        <dbReference type="ARBA" id="ARBA00022692"/>
    </source>
</evidence>
<comment type="caution">
    <text evidence="8">The sequence shown here is derived from an EMBL/GenBank/DDBJ whole genome shotgun (WGS) entry which is preliminary data.</text>
</comment>
<dbReference type="Gene3D" id="1.10.287.3510">
    <property type="match status" value="1"/>
</dbReference>
<dbReference type="NCBIfam" id="NF004320">
    <property type="entry name" value="PRK05715.1-2"/>
    <property type="match status" value="1"/>
</dbReference>
<keyword evidence="5 7" id="KW-1133">Transmembrane helix</keyword>
<evidence type="ECO:0000256" key="5">
    <source>
        <dbReference type="ARBA" id="ARBA00022989"/>
    </source>
</evidence>
<dbReference type="PANTHER" id="PTHR11434">
    <property type="entry name" value="NADH-UBIQUINONE OXIDOREDUCTASE SUBUNIT ND4L"/>
    <property type="match status" value="1"/>
</dbReference>
<evidence type="ECO:0000256" key="3">
    <source>
        <dbReference type="ARBA" id="ARBA00022448"/>
    </source>
</evidence>
<dbReference type="AlphaFoldDB" id="A0A8G2FWS8"/>
<protein>
    <submittedName>
        <fullName evidence="8">NADH dehydrogenase subunit K</fullName>
    </submittedName>
</protein>
<keyword evidence="4 7" id="KW-0812">Transmembrane</keyword>
<keyword evidence="6 7" id="KW-0472">Membrane</keyword>
<comment type="subcellular location">
    <subcellularLocation>
        <location evidence="1">Membrane</location>
        <topology evidence="1">Multi-pass membrane protein</topology>
    </subcellularLocation>
</comment>
<keyword evidence="3" id="KW-0813">Transport</keyword>
<evidence type="ECO:0000256" key="6">
    <source>
        <dbReference type="ARBA" id="ARBA00023136"/>
    </source>
</evidence>
<dbReference type="GO" id="GO:0016651">
    <property type="term" value="F:oxidoreductase activity, acting on NAD(P)H"/>
    <property type="evidence" value="ECO:0007669"/>
    <property type="project" value="InterPro"/>
</dbReference>
<evidence type="ECO:0000313" key="8">
    <source>
        <dbReference type="EMBL" id="SMD30936.1"/>
    </source>
</evidence>
<evidence type="ECO:0000256" key="2">
    <source>
        <dbReference type="ARBA" id="ARBA00010519"/>
    </source>
</evidence>
<sequence>MNIVYLLMLSLILFSIGLYGISTSNVGIKMLISLEIIINSAILAGVSVSSFYFSTGVLIFVLFAIAIGVIESAVGIAILTMVYKKYGRITISLLKEIKW</sequence>
<dbReference type="EMBL" id="FWYE01000002">
    <property type="protein sequence ID" value="SMD30936.1"/>
    <property type="molecule type" value="Genomic_DNA"/>
</dbReference>
<accession>A0A8G2FWS8</accession>
<reference evidence="8 9" key="1">
    <citation type="submission" date="2017-04" db="EMBL/GenBank/DDBJ databases">
        <authorList>
            <person name="Varghese N."/>
            <person name="Submissions S."/>
        </authorList>
    </citation>
    <scope>NUCLEOTIDE SEQUENCE [LARGE SCALE GENOMIC DNA]</scope>
    <source>
        <strain evidence="8 9">DSM 9789</strain>
    </source>
</reference>
<keyword evidence="9" id="KW-1185">Reference proteome</keyword>
<evidence type="ECO:0000256" key="7">
    <source>
        <dbReference type="SAM" id="Phobius"/>
    </source>
</evidence>
<feature type="transmembrane region" description="Helical" evidence="7">
    <location>
        <begin position="34"/>
        <end position="53"/>
    </location>
</feature>
<evidence type="ECO:0000256" key="1">
    <source>
        <dbReference type="ARBA" id="ARBA00004141"/>
    </source>
</evidence>
<dbReference type="InterPro" id="IPR039428">
    <property type="entry name" value="NUOK/Mnh_C1-like"/>
</dbReference>
<dbReference type="HAMAP" id="MF_01456">
    <property type="entry name" value="NDH1_NuoK"/>
    <property type="match status" value="1"/>
</dbReference>
<dbReference type="Pfam" id="PF00420">
    <property type="entry name" value="Oxidored_q2"/>
    <property type="match status" value="1"/>
</dbReference>
<feature type="transmembrane region" description="Helical" evidence="7">
    <location>
        <begin position="6"/>
        <end position="22"/>
    </location>
</feature>
<dbReference type="PANTHER" id="PTHR11434:SF16">
    <property type="entry name" value="NADH-UBIQUINONE OXIDOREDUCTASE CHAIN 4L"/>
    <property type="match status" value="1"/>
</dbReference>
<dbReference type="GO" id="GO:0042773">
    <property type="term" value="P:ATP synthesis coupled electron transport"/>
    <property type="evidence" value="ECO:0007669"/>
    <property type="project" value="InterPro"/>
</dbReference>
<name>A0A8G2FWS8_PICTO</name>
<feature type="transmembrane region" description="Helical" evidence="7">
    <location>
        <begin position="59"/>
        <end position="83"/>
    </location>
</feature>
<evidence type="ECO:0000313" key="9">
    <source>
        <dbReference type="Proteomes" id="UP000192315"/>
    </source>
</evidence>
<dbReference type="Proteomes" id="UP000192315">
    <property type="component" value="Unassembled WGS sequence"/>
</dbReference>